<keyword evidence="4" id="KW-1185">Reference proteome</keyword>
<accession>A0A5C6U922</accession>
<protein>
    <recommendedName>
        <fullName evidence="2">DUF6456 domain-containing protein</fullName>
    </recommendedName>
</protein>
<evidence type="ECO:0000256" key="1">
    <source>
        <dbReference type="SAM" id="MobiDB-lite"/>
    </source>
</evidence>
<dbReference type="EMBL" id="VOPY01000002">
    <property type="protein sequence ID" value="TXC69314.1"/>
    <property type="molecule type" value="Genomic_DNA"/>
</dbReference>
<name>A0A5C6U922_9SPHN</name>
<evidence type="ECO:0000313" key="4">
    <source>
        <dbReference type="Proteomes" id="UP000321129"/>
    </source>
</evidence>
<dbReference type="Pfam" id="PF20057">
    <property type="entry name" value="DUF6456"/>
    <property type="match status" value="1"/>
</dbReference>
<dbReference type="AlphaFoldDB" id="A0A5C6U922"/>
<dbReference type="Proteomes" id="UP000321129">
    <property type="component" value="Unassembled WGS sequence"/>
</dbReference>
<gene>
    <name evidence="3" type="ORF">FSZ31_08470</name>
</gene>
<sequence>MDPGKAGRPGTVRRVTVNLRENPIDWLHARGHLNDRQFAAGARLRTDFERAQLGARTTMQWDGAGTGGGRRGAPGAPDRSAKAIDAKRRFEGALAAAGPGLSDILWRIACEGEAMGAAEKGLGWPSRSGRLVLTLALDRVAGFYGLG</sequence>
<feature type="region of interest" description="Disordered" evidence="1">
    <location>
        <begin position="55"/>
        <end position="80"/>
    </location>
</feature>
<reference evidence="3 4" key="1">
    <citation type="submission" date="2019-08" db="EMBL/GenBank/DDBJ databases">
        <title>Sphingorhabdus soil sp. nov., isolated from arctic soil.</title>
        <authorList>
            <person name="Liu Y."/>
        </authorList>
    </citation>
    <scope>NUCLEOTIDE SEQUENCE [LARGE SCALE GENOMIC DNA]</scope>
    <source>
        <strain evidence="3 4">D-2Q-5-6</strain>
    </source>
</reference>
<dbReference type="InterPro" id="IPR045599">
    <property type="entry name" value="DUF6456"/>
</dbReference>
<comment type="caution">
    <text evidence="3">The sequence shown here is derived from an EMBL/GenBank/DDBJ whole genome shotgun (WGS) entry which is preliminary data.</text>
</comment>
<dbReference type="OrthoDB" id="7476630at2"/>
<organism evidence="3 4">
    <name type="scientific">Flavisphingopyxis soli</name>
    <dbReference type="NCBI Taxonomy" id="2601267"/>
    <lineage>
        <taxon>Bacteria</taxon>
        <taxon>Pseudomonadati</taxon>
        <taxon>Pseudomonadota</taxon>
        <taxon>Alphaproteobacteria</taxon>
        <taxon>Sphingomonadales</taxon>
        <taxon>Sphingopyxidaceae</taxon>
        <taxon>Flavisphingopyxis</taxon>
    </lineage>
</organism>
<evidence type="ECO:0000313" key="3">
    <source>
        <dbReference type="EMBL" id="TXC69314.1"/>
    </source>
</evidence>
<evidence type="ECO:0000259" key="2">
    <source>
        <dbReference type="Pfam" id="PF20057"/>
    </source>
</evidence>
<feature type="domain" description="DUF6456" evidence="2">
    <location>
        <begin position="16"/>
        <end position="145"/>
    </location>
</feature>
<proteinExistence type="predicted"/>